<evidence type="ECO:0000256" key="1">
    <source>
        <dbReference type="ARBA" id="ARBA00004123"/>
    </source>
</evidence>
<dbReference type="PANTHER" id="PTHR13495:SF0">
    <property type="entry name" value="PSME3-INTERACTING PROTEIN"/>
    <property type="match status" value="1"/>
</dbReference>
<gene>
    <name evidence="5" type="ORF">LRAMOSA05046</name>
</gene>
<evidence type="ECO:0000256" key="3">
    <source>
        <dbReference type="SAM" id="MobiDB-lite"/>
    </source>
</evidence>
<feature type="compositionally biased region" description="Basic and acidic residues" evidence="3">
    <location>
        <begin position="158"/>
        <end position="171"/>
    </location>
</feature>
<proteinExistence type="predicted"/>
<dbReference type="EMBL" id="LK023368">
    <property type="protein sequence ID" value="CDS12862.1"/>
    <property type="molecule type" value="Genomic_DNA"/>
</dbReference>
<dbReference type="PANTHER" id="PTHR13495">
    <property type="entry name" value="NEFA-INTERACTING NUCLEAR PROTEIN NIP30"/>
    <property type="match status" value="1"/>
</dbReference>
<dbReference type="OrthoDB" id="75720at2759"/>
<comment type="subcellular location">
    <subcellularLocation>
        <location evidence="1">Nucleus</location>
    </subcellularLocation>
</comment>
<dbReference type="AlphaFoldDB" id="A0A077X1C3"/>
<accession>A0A077X1C3</accession>
<sequence length="226" mass="25412">MKFVSRSIVDQDKELQINDQQTEQDSSKPQQEYDPRTLFERLQEQRTIKEEQFQEATRLSNLIKRVDDEEAEYFESLLDVQEKLALEQRQKEQDEIAAYRKAVEQTRTSAPELPATVTTPAAKKPTHRRSSAGSSKKALDGLVIVKKKRNAEDVDSEDEKKKEDDKADTHTTKKAKTTGKSTTKKEDGNNSNSSSTATSTNKPTSSVNTLSSLMAAYSSDSSDDDE</sequence>
<dbReference type="Pfam" id="PF10187">
    <property type="entry name" value="FAM192A_Fyv6_N"/>
    <property type="match status" value="1"/>
</dbReference>
<organism evidence="5">
    <name type="scientific">Lichtheimia ramosa</name>
    <dbReference type="NCBI Taxonomy" id="688394"/>
    <lineage>
        <taxon>Eukaryota</taxon>
        <taxon>Fungi</taxon>
        <taxon>Fungi incertae sedis</taxon>
        <taxon>Mucoromycota</taxon>
        <taxon>Mucoromycotina</taxon>
        <taxon>Mucoromycetes</taxon>
        <taxon>Mucorales</taxon>
        <taxon>Lichtheimiaceae</taxon>
        <taxon>Lichtheimia</taxon>
    </lineage>
</organism>
<reference evidence="5" key="1">
    <citation type="journal article" date="2014" name="Genome Announc.">
        <title>De novo whole-genome sequence and genome annotation of Lichtheimia ramosa.</title>
        <authorList>
            <person name="Linde J."/>
            <person name="Schwartze V."/>
            <person name="Binder U."/>
            <person name="Lass-Florl C."/>
            <person name="Voigt K."/>
            <person name="Horn F."/>
        </authorList>
    </citation>
    <scope>NUCLEOTIDE SEQUENCE</scope>
    <source>
        <strain evidence="5">JMRC FSU:6197</strain>
    </source>
</reference>
<dbReference type="GO" id="GO:0005634">
    <property type="term" value="C:nucleus"/>
    <property type="evidence" value="ECO:0007669"/>
    <property type="project" value="UniProtKB-SubCell"/>
</dbReference>
<feature type="domain" description="FAM192A/Fyv6 N-terminal" evidence="4">
    <location>
        <begin position="14"/>
        <end position="100"/>
    </location>
</feature>
<keyword evidence="2" id="KW-0539">Nucleus</keyword>
<name>A0A077X1C3_9FUNG</name>
<feature type="region of interest" description="Disordered" evidence="3">
    <location>
        <begin position="100"/>
        <end position="226"/>
    </location>
</feature>
<evidence type="ECO:0000313" key="5">
    <source>
        <dbReference type="EMBL" id="CDS12862.1"/>
    </source>
</evidence>
<evidence type="ECO:0000256" key="2">
    <source>
        <dbReference type="ARBA" id="ARBA00023242"/>
    </source>
</evidence>
<feature type="compositionally biased region" description="Polar residues" evidence="3">
    <location>
        <begin position="17"/>
        <end position="30"/>
    </location>
</feature>
<feature type="compositionally biased region" description="Low complexity" evidence="3">
    <location>
        <begin position="114"/>
        <end position="123"/>
    </location>
</feature>
<evidence type="ECO:0000259" key="4">
    <source>
        <dbReference type="Pfam" id="PF10187"/>
    </source>
</evidence>
<dbReference type="InterPro" id="IPR019331">
    <property type="entry name" value="FAM192A/Fyv6_N"/>
</dbReference>
<feature type="region of interest" description="Disordered" evidence="3">
    <location>
        <begin position="1"/>
        <end position="34"/>
    </location>
</feature>
<protein>
    <recommendedName>
        <fullName evidence="4">FAM192A/Fyv6 N-terminal domain-containing protein</fullName>
    </recommendedName>
</protein>
<feature type="compositionally biased region" description="Low complexity" evidence="3">
    <location>
        <begin position="189"/>
        <end position="206"/>
    </location>
</feature>
<dbReference type="InterPro" id="IPR039845">
    <property type="entry name" value="FAM192A"/>
</dbReference>